<dbReference type="InterPro" id="IPR005546">
    <property type="entry name" value="Autotransporte_beta"/>
</dbReference>
<dbReference type="Gene3D" id="2.40.128.130">
    <property type="entry name" value="Autotransporter beta-domain"/>
    <property type="match status" value="1"/>
</dbReference>
<dbReference type="InterPro" id="IPR036709">
    <property type="entry name" value="Autotransporte_beta_dom_sf"/>
</dbReference>
<dbReference type="EMBL" id="DVOG01000054">
    <property type="protein sequence ID" value="HIV03911.1"/>
    <property type="molecule type" value="Genomic_DNA"/>
</dbReference>
<gene>
    <name evidence="4" type="ORF">IAC75_02035</name>
</gene>
<evidence type="ECO:0000313" key="4">
    <source>
        <dbReference type="EMBL" id="HIV03911.1"/>
    </source>
</evidence>
<reference evidence="4" key="1">
    <citation type="submission" date="2020-10" db="EMBL/GenBank/DDBJ databases">
        <authorList>
            <person name="Gilroy R."/>
        </authorList>
    </citation>
    <scope>NUCLEOTIDE SEQUENCE</scope>
    <source>
        <strain evidence="4">10669</strain>
    </source>
</reference>
<feature type="region of interest" description="Disordered" evidence="1">
    <location>
        <begin position="76"/>
        <end position="100"/>
    </location>
</feature>
<keyword evidence="2" id="KW-0732">Signal</keyword>
<sequence length="1989" mass="197694">MNFFAASRKKLPLALFLAAGTLSPCVILAEETTRDSYDVADGDALRKYLSEKYLPEGAEKETYRDNADLNITQDFRVDTTATEPSEDADGNESSETTATGSIEVLATGSKILGGGRTISSSEVDLSVKGAGDIFFLDGVTLSVENVTFAGTTDETKKTGRVFTTGNSAAGTTLDIGAGTRFENRRLVADERTNYRAQGGALVSAHIMDEIRLASGENGDVVFSGNLAHGREISYENSSGETASENLAAAGGAVFASGLLEISGAGTTRFENNRAVSDAAAASGGAVFITDAKLNADGSASDTVYPDDVFVGEGVEKNFGLRVSETTLDFSGNAACGASAQGGALAVSGGWLDAENARVNFSGNAAENLAENASGEVSAVGGGALVVMDGGRAAFDAGTTLDFSDNAARGNAALSAVSGGAVAVSDAELSLAGTTTFSGNAATASAAGASASGGAAYFSGTLEETTGDDGEKTQTHTASVSLAGTLTFSENSAEASALAYAPPAEDEDGEEGDAASAAETSDAPVESSATGGALAVAGAKLGVADGAELSSLAFSRNAASAKTFAQGGALASTDEATEVALETSGAFSFSENKAELLALGAGEAQTEGVAAEARGGAVYVSAGTLDLASAAGTLSFSGNAADASAQANASARGGALYQSGGTLALGAAEFSENAASAQTVAQGGAVYSAGGAQTFKGAAVFSANRAAAGTAASEIGAAFARGGAIFSASGGNQIFERKAEFSGNAAEAFSVAGTDENGKRTGAAGGAVYSSGTLAFAGADFLGNAARVSGDENGAAFGGAVYVAGGALSSSAGFSAAGNEAAAGGDAQGGALYLASAGVATLSGAAEFSENSASAARAAGGAIYSAGTLRVDAGENGTVSLTKNSASASSGDAFGGAVSAAGGSIALGGKTVEISGNAATTENGGNAYGGALYLRGASAELTNATISGNAATAENGGNAYGGGAFLDVASSNVSLTLAGNTKISGNSSTTGGAGDGIYVGSSAAGTAAAAGTATLVFHADADVSENEDGTTSRENVETAEISDKITVAAGTLALRKTGAGDLTLGDVSVGADAAALFDFSGGNATLGGAISAAGDGALEKFSVGADASVELTGTLGKFSEADIAGTLSIASGAHFTFAETTTLASAGTLALNGATATVSGATAISGAGTFFVKNAALNFSGDGASLAADTLSVGAGTLALDGAGTLSVAEKLVFTETGSATVTLSENATLAVTEVARAADGVNVTVDGTGTLMLYVAAEDAKDGESAGEDEEEAAKEILFSAFSETVKDEAGNETTVVREGSFTIGSGVKLKAGISVGEGATLSLSPDSQTVGAKNVLLSGGALVASGTTRDKPLEFETLAVSGSGSKLGDGASEQYFRMAEVAATGDDGSATTETHALNLTGSLEIAEKATFSGNVSFGGTGAALSGAGTVEGDVSGTGTLSLAQVDGNLNVANGRRMTLAGTVAVSGDVNVYSDRTTGVSQNARFAFSDGASLSAANFRNYGNATVSGAAEFSGNFVNAGTLTVAENSTFAFADGSTFSNGVSAGTEVLNGVIDLSAANSALDFSAVSDESGIDLSRGSVMIDATALSEGDALPILGIESEEILSGVAIADVNGYDLDDRFEWDAGTGTLVFNGLNGSAFRGSIYGDLQREGVNRTHEFMRSALLRGATRPLTPQLFGANKLESPYMRGYLEKMRQRGGEVSAALEARRKEELALAEKLNARLANFWAQGDFSFREQRERHGAEAYDATIAGAMVGASVPLGSWELGLVLGGGEEEYETTDAAVRHEVTTDAYGLAGYGVYRNGWFDWTLGAAGMYASSDSKRGEYSGDFDAWRLGAMTEVGATLRAQSWLAIRVFGGLSAAYSRVGSFDESGAGKQALSVDSGGAFGLRSSLGISSAFMVTDALQLSARAAWLLDFGKDTYSLDAYMPGTRTDYVIDSRENESSALEAGAYLNWALAESVELFGGYTGTIRAGERAHAISVGLNYFF</sequence>
<name>A0A9D1T1M7_9BACT</name>
<organism evidence="4 5">
    <name type="scientific">Candidatus Spyradosoma merdigallinarum</name>
    <dbReference type="NCBI Taxonomy" id="2840950"/>
    <lineage>
        <taxon>Bacteria</taxon>
        <taxon>Pseudomonadati</taxon>
        <taxon>Verrucomicrobiota</taxon>
        <taxon>Opitutia</taxon>
        <taxon>Opitutia incertae sedis</taxon>
        <taxon>Candidatus Spyradosoma</taxon>
    </lineage>
</organism>
<accession>A0A9D1T1M7</accession>
<protein>
    <recommendedName>
        <fullName evidence="3">Autotransporter domain-containing protein</fullName>
    </recommendedName>
</protein>
<comment type="caution">
    <text evidence="4">The sequence shown here is derived from an EMBL/GenBank/DDBJ whole genome shotgun (WGS) entry which is preliminary data.</text>
</comment>
<dbReference type="SMART" id="SM00869">
    <property type="entry name" value="Autotransporter"/>
    <property type="match status" value="1"/>
</dbReference>
<feature type="compositionally biased region" description="Acidic residues" evidence="1">
    <location>
        <begin position="503"/>
        <end position="512"/>
    </location>
</feature>
<feature type="domain" description="Autotransporter" evidence="3">
    <location>
        <begin position="1720"/>
        <end position="1989"/>
    </location>
</feature>
<dbReference type="PROSITE" id="PS51208">
    <property type="entry name" value="AUTOTRANSPORTER"/>
    <property type="match status" value="1"/>
</dbReference>
<feature type="region of interest" description="Disordered" evidence="1">
    <location>
        <begin position="493"/>
        <end position="528"/>
    </location>
</feature>
<feature type="chain" id="PRO_5038527053" description="Autotransporter domain-containing protein" evidence="2">
    <location>
        <begin position="30"/>
        <end position="1989"/>
    </location>
</feature>
<feature type="compositionally biased region" description="Low complexity" evidence="1">
    <location>
        <begin position="493"/>
        <end position="502"/>
    </location>
</feature>
<evidence type="ECO:0000256" key="2">
    <source>
        <dbReference type="SAM" id="SignalP"/>
    </source>
</evidence>
<reference evidence="4" key="2">
    <citation type="journal article" date="2021" name="PeerJ">
        <title>Extensive microbial diversity within the chicken gut microbiome revealed by metagenomics and culture.</title>
        <authorList>
            <person name="Gilroy R."/>
            <person name="Ravi A."/>
            <person name="Getino M."/>
            <person name="Pursley I."/>
            <person name="Horton D.L."/>
            <person name="Alikhan N.F."/>
            <person name="Baker D."/>
            <person name="Gharbi K."/>
            <person name="Hall N."/>
            <person name="Watson M."/>
            <person name="Adriaenssens E.M."/>
            <person name="Foster-Nyarko E."/>
            <person name="Jarju S."/>
            <person name="Secka A."/>
            <person name="Antonio M."/>
            <person name="Oren A."/>
            <person name="Chaudhuri R.R."/>
            <person name="La Ragione R."/>
            <person name="Hildebrand F."/>
            <person name="Pallen M.J."/>
        </authorList>
    </citation>
    <scope>NUCLEOTIDE SEQUENCE</scope>
    <source>
        <strain evidence="4">10669</strain>
    </source>
</reference>
<dbReference type="SUPFAM" id="SSF103515">
    <property type="entry name" value="Autotransporter"/>
    <property type="match status" value="1"/>
</dbReference>
<proteinExistence type="predicted"/>
<feature type="signal peptide" evidence="2">
    <location>
        <begin position="1"/>
        <end position="29"/>
    </location>
</feature>
<dbReference type="Proteomes" id="UP000886812">
    <property type="component" value="Unassembled WGS sequence"/>
</dbReference>
<evidence type="ECO:0000313" key="5">
    <source>
        <dbReference type="Proteomes" id="UP000886812"/>
    </source>
</evidence>
<evidence type="ECO:0000259" key="3">
    <source>
        <dbReference type="PROSITE" id="PS51208"/>
    </source>
</evidence>
<feature type="compositionally biased region" description="Low complexity" evidence="1">
    <location>
        <begin position="513"/>
        <end position="528"/>
    </location>
</feature>
<evidence type="ECO:0000256" key="1">
    <source>
        <dbReference type="SAM" id="MobiDB-lite"/>
    </source>
</evidence>